<reference evidence="3" key="1">
    <citation type="journal article" date="2019" name="Int. J. Syst. Evol. Microbiol.">
        <title>The Global Catalogue of Microorganisms (GCM) 10K type strain sequencing project: providing services to taxonomists for standard genome sequencing and annotation.</title>
        <authorList>
            <consortium name="The Broad Institute Genomics Platform"/>
            <consortium name="The Broad Institute Genome Sequencing Center for Infectious Disease"/>
            <person name="Wu L."/>
            <person name="Ma J."/>
        </authorList>
    </citation>
    <scope>NUCLEOTIDE SEQUENCE [LARGE SCALE GENOMIC DNA]</scope>
    <source>
        <strain evidence="3">CCUG 36916</strain>
    </source>
</reference>
<dbReference type="InterPro" id="IPR005569">
    <property type="entry name" value="Arc_DNA-bd_dom"/>
</dbReference>
<dbReference type="InterPro" id="IPR013321">
    <property type="entry name" value="Arc_rbn_hlx_hlx"/>
</dbReference>
<organism evidence="2 3">
    <name type="scientific">Methylorubrum zatmanii</name>
    <dbReference type="NCBI Taxonomy" id="29429"/>
    <lineage>
        <taxon>Bacteria</taxon>
        <taxon>Pseudomonadati</taxon>
        <taxon>Pseudomonadota</taxon>
        <taxon>Alphaproteobacteria</taxon>
        <taxon>Hyphomicrobiales</taxon>
        <taxon>Methylobacteriaceae</taxon>
        <taxon>Methylorubrum</taxon>
    </lineage>
</organism>
<keyword evidence="2" id="KW-0238">DNA-binding</keyword>
<comment type="caution">
    <text evidence="2">The sequence shown here is derived from an EMBL/GenBank/DDBJ whole genome shotgun (WGS) entry which is preliminary data.</text>
</comment>
<dbReference type="SUPFAM" id="SSF47598">
    <property type="entry name" value="Ribbon-helix-helix"/>
    <property type="match status" value="1"/>
</dbReference>
<sequence>MPHQYPSRNLDKFMVRMPPRMRSRIASLARTNRRSMNSEIVFHLEKLIEAQTQAAPTGVPAPTEASPEA</sequence>
<dbReference type="Gene3D" id="1.10.1220.10">
    <property type="entry name" value="Met repressor-like"/>
    <property type="match status" value="1"/>
</dbReference>
<gene>
    <name evidence="2" type="ORF">ACFQDP_03120</name>
</gene>
<protein>
    <submittedName>
        <fullName evidence="2">Arc family DNA-binding protein</fullName>
    </submittedName>
</protein>
<dbReference type="Pfam" id="PF03869">
    <property type="entry name" value="Arc"/>
    <property type="match status" value="1"/>
</dbReference>
<dbReference type="Proteomes" id="UP001596237">
    <property type="component" value="Unassembled WGS sequence"/>
</dbReference>
<dbReference type="GO" id="GO:0003677">
    <property type="term" value="F:DNA binding"/>
    <property type="evidence" value="ECO:0007669"/>
    <property type="project" value="UniProtKB-KW"/>
</dbReference>
<accession>A0ABW1WLY0</accession>
<dbReference type="RefSeq" id="WP_378738643.1">
    <property type="nucleotide sequence ID" value="NZ_JBHSTT010000010.1"/>
</dbReference>
<keyword evidence="3" id="KW-1185">Reference proteome</keyword>
<evidence type="ECO:0000259" key="1">
    <source>
        <dbReference type="Pfam" id="PF03869"/>
    </source>
</evidence>
<evidence type="ECO:0000313" key="2">
    <source>
        <dbReference type="EMBL" id="MFC6388353.1"/>
    </source>
</evidence>
<feature type="domain" description="Arc-like DNA binding" evidence="1">
    <location>
        <begin position="7"/>
        <end position="45"/>
    </location>
</feature>
<proteinExistence type="predicted"/>
<name>A0ABW1WLY0_9HYPH</name>
<dbReference type="InterPro" id="IPR010985">
    <property type="entry name" value="Ribbon_hlx_hlx"/>
</dbReference>
<dbReference type="EMBL" id="JBHSTT010000010">
    <property type="protein sequence ID" value="MFC6388353.1"/>
    <property type="molecule type" value="Genomic_DNA"/>
</dbReference>
<evidence type="ECO:0000313" key="3">
    <source>
        <dbReference type="Proteomes" id="UP001596237"/>
    </source>
</evidence>